<dbReference type="AlphaFoldDB" id="A0A5B7E063"/>
<comment type="caution">
    <text evidence="1">The sequence shown here is derived from an EMBL/GenBank/DDBJ whole genome shotgun (WGS) entry which is preliminary data.</text>
</comment>
<keyword evidence="2" id="KW-1185">Reference proteome</keyword>
<organism evidence="1 2">
    <name type="scientific">Portunus trituberculatus</name>
    <name type="common">Swimming crab</name>
    <name type="synonym">Neptunus trituberculatus</name>
    <dbReference type="NCBI Taxonomy" id="210409"/>
    <lineage>
        <taxon>Eukaryota</taxon>
        <taxon>Metazoa</taxon>
        <taxon>Ecdysozoa</taxon>
        <taxon>Arthropoda</taxon>
        <taxon>Crustacea</taxon>
        <taxon>Multicrustacea</taxon>
        <taxon>Malacostraca</taxon>
        <taxon>Eumalacostraca</taxon>
        <taxon>Eucarida</taxon>
        <taxon>Decapoda</taxon>
        <taxon>Pleocyemata</taxon>
        <taxon>Brachyura</taxon>
        <taxon>Eubrachyura</taxon>
        <taxon>Portunoidea</taxon>
        <taxon>Portunidae</taxon>
        <taxon>Portuninae</taxon>
        <taxon>Portunus</taxon>
    </lineage>
</organism>
<accession>A0A5B7E063</accession>
<reference evidence="1 2" key="1">
    <citation type="submission" date="2019-05" db="EMBL/GenBank/DDBJ databases">
        <title>Another draft genome of Portunus trituberculatus and its Hox gene families provides insights of decapod evolution.</title>
        <authorList>
            <person name="Jeong J.-H."/>
            <person name="Song I."/>
            <person name="Kim S."/>
            <person name="Choi T."/>
            <person name="Kim D."/>
            <person name="Ryu S."/>
            <person name="Kim W."/>
        </authorList>
    </citation>
    <scope>NUCLEOTIDE SEQUENCE [LARGE SCALE GENOMIC DNA]</scope>
    <source>
        <tissue evidence="1">Muscle</tissue>
    </source>
</reference>
<proteinExistence type="predicted"/>
<name>A0A5B7E063_PORTR</name>
<sequence>MCFRIQVVDITLATFLNTHLHLLSFLPFLNTSSLSSPPSHSLTPGSIGRASHNIRAAITTLGCY</sequence>
<dbReference type="Proteomes" id="UP000324222">
    <property type="component" value="Unassembled WGS sequence"/>
</dbReference>
<protein>
    <submittedName>
        <fullName evidence="1">Uncharacterized protein</fullName>
    </submittedName>
</protein>
<evidence type="ECO:0000313" key="1">
    <source>
        <dbReference type="EMBL" id="MPC26586.1"/>
    </source>
</evidence>
<evidence type="ECO:0000313" key="2">
    <source>
        <dbReference type="Proteomes" id="UP000324222"/>
    </source>
</evidence>
<dbReference type="EMBL" id="VSRR010001618">
    <property type="protein sequence ID" value="MPC26586.1"/>
    <property type="molecule type" value="Genomic_DNA"/>
</dbReference>
<gene>
    <name evidence="1" type="ORF">E2C01_019728</name>
</gene>